<evidence type="ECO:0000313" key="1">
    <source>
        <dbReference type="EMBL" id="JAT63792.1"/>
    </source>
</evidence>
<dbReference type="InterPro" id="IPR036736">
    <property type="entry name" value="ACP-like_sf"/>
</dbReference>
<dbReference type="Gene3D" id="1.10.1200.10">
    <property type="entry name" value="ACP-like"/>
    <property type="match status" value="1"/>
</dbReference>
<protein>
    <submittedName>
        <fullName evidence="1">Acyl carrier protein 2, mitochondrial</fullName>
    </submittedName>
</protein>
<name>A0A1D1ZAA2_9ARAE</name>
<organism evidence="1">
    <name type="scientific">Anthurium amnicola</name>
    <dbReference type="NCBI Taxonomy" id="1678845"/>
    <lineage>
        <taxon>Eukaryota</taxon>
        <taxon>Viridiplantae</taxon>
        <taxon>Streptophyta</taxon>
        <taxon>Embryophyta</taxon>
        <taxon>Tracheophyta</taxon>
        <taxon>Spermatophyta</taxon>
        <taxon>Magnoliopsida</taxon>
        <taxon>Liliopsida</taxon>
        <taxon>Araceae</taxon>
        <taxon>Pothoideae</taxon>
        <taxon>Potheae</taxon>
        <taxon>Anthurium</taxon>
    </lineage>
</organism>
<proteinExistence type="predicted"/>
<sequence>MQAAARSPRSPSQAARRCWKRAPVLFRSVGGASCGGAPGMQEVADRVLALLESTPLIGPRQDAFCVLKISSAADIKDWQLDMLANILLMMGVKEDVAFEISNEEAIQICTTSHLIDCIALNPLAKSLESSSFAVGKLMVGLLKFITKLDDETSIIFFLNLKTLYSWFCANQALLAK</sequence>
<accession>A0A1D1ZAA2</accession>
<reference evidence="1" key="1">
    <citation type="submission" date="2015-07" db="EMBL/GenBank/DDBJ databases">
        <title>Transcriptome Assembly of Anthurium amnicola.</title>
        <authorList>
            <person name="Suzuki J."/>
        </authorList>
    </citation>
    <scope>NUCLEOTIDE SEQUENCE</scope>
</reference>
<gene>
    <name evidence="1" type="primary">MTACP2_2</name>
    <name evidence="1" type="ORF">g.46004</name>
</gene>
<dbReference type="AlphaFoldDB" id="A0A1D1ZAA2"/>
<dbReference type="EMBL" id="GDJX01004144">
    <property type="protein sequence ID" value="JAT63792.1"/>
    <property type="molecule type" value="Transcribed_RNA"/>
</dbReference>